<evidence type="ECO:0000313" key="1">
    <source>
        <dbReference type="EMBL" id="MET4563396.1"/>
    </source>
</evidence>
<evidence type="ECO:0000313" key="2">
    <source>
        <dbReference type="Proteomes" id="UP001549363"/>
    </source>
</evidence>
<proteinExistence type="predicted"/>
<keyword evidence="2" id="KW-1185">Reference proteome</keyword>
<gene>
    <name evidence="1" type="ORF">ABIA69_004593</name>
</gene>
<dbReference type="SMART" id="SM00855">
    <property type="entry name" value="PGAM"/>
    <property type="match status" value="1"/>
</dbReference>
<organism evidence="1 2">
    <name type="scientific">Lysinibacillus parviboronicapiens</name>
    <dbReference type="NCBI Taxonomy" id="436516"/>
    <lineage>
        <taxon>Bacteria</taxon>
        <taxon>Bacillati</taxon>
        <taxon>Bacillota</taxon>
        <taxon>Bacilli</taxon>
        <taxon>Bacillales</taxon>
        <taxon>Bacillaceae</taxon>
        <taxon>Lysinibacillus</taxon>
    </lineage>
</organism>
<dbReference type="PANTHER" id="PTHR48100:SF1">
    <property type="entry name" value="HISTIDINE PHOSPHATASE FAMILY PROTEIN-RELATED"/>
    <property type="match status" value="1"/>
</dbReference>
<reference evidence="1 2" key="1">
    <citation type="submission" date="2024-06" db="EMBL/GenBank/DDBJ databases">
        <title>Sorghum-associated microbial communities from plants grown in Nebraska, USA.</title>
        <authorList>
            <person name="Schachtman D."/>
        </authorList>
    </citation>
    <scope>NUCLEOTIDE SEQUENCE [LARGE SCALE GENOMIC DNA]</scope>
    <source>
        <strain evidence="1 2">736</strain>
    </source>
</reference>
<dbReference type="InterPro" id="IPR050275">
    <property type="entry name" value="PGM_Phosphatase"/>
</dbReference>
<keyword evidence="1" id="KW-0413">Isomerase</keyword>
<dbReference type="SUPFAM" id="SSF53254">
    <property type="entry name" value="Phosphoglycerate mutase-like"/>
    <property type="match status" value="1"/>
</dbReference>
<name>A0ABV2PR42_9BACI</name>
<dbReference type="PANTHER" id="PTHR48100">
    <property type="entry name" value="BROAD-SPECIFICITY PHOSPHATASE YOR283W-RELATED"/>
    <property type="match status" value="1"/>
</dbReference>
<dbReference type="InterPro" id="IPR013078">
    <property type="entry name" value="His_Pase_superF_clade-1"/>
</dbReference>
<dbReference type="EMBL" id="JBEPSB010000039">
    <property type="protein sequence ID" value="MET4563396.1"/>
    <property type="molecule type" value="Genomic_DNA"/>
</dbReference>
<dbReference type="InterPro" id="IPR029033">
    <property type="entry name" value="His_PPase_superfam"/>
</dbReference>
<dbReference type="EC" id="5.4.2.11" evidence="1"/>
<dbReference type="CDD" id="cd07067">
    <property type="entry name" value="HP_PGM_like"/>
    <property type="match status" value="1"/>
</dbReference>
<dbReference type="Gene3D" id="3.40.50.1240">
    <property type="entry name" value="Phosphoglycerate mutase-like"/>
    <property type="match status" value="1"/>
</dbReference>
<protein>
    <submittedName>
        <fullName evidence="1">2,3-bisphosphoglycerate-dependent phosphoglycerate mutase</fullName>
        <ecNumber evidence="1">5.4.2.11</ecNumber>
    </submittedName>
</protein>
<sequence>MIYIIRHCAAQGQSSDCELTENGLKQAKSLANFFNNVKIDRIISSPFLRAIQSIEPLSTRKNVKIEIEERLTERILSTRDLPDWYEKLKATFYDMELKYDGGESSQEAMNRIVHVVNETFTSGTENTIIVSHGNIISLLLKHYQRDINFQVWENLRNPDVFQLSNIHNEVTIKRIWDEEKA</sequence>
<dbReference type="GO" id="GO:0004619">
    <property type="term" value="F:phosphoglycerate mutase activity"/>
    <property type="evidence" value="ECO:0007669"/>
    <property type="project" value="UniProtKB-EC"/>
</dbReference>
<accession>A0ABV2PR42</accession>
<dbReference type="Proteomes" id="UP001549363">
    <property type="component" value="Unassembled WGS sequence"/>
</dbReference>
<dbReference type="Pfam" id="PF00300">
    <property type="entry name" value="His_Phos_1"/>
    <property type="match status" value="1"/>
</dbReference>
<comment type="caution">
    <text evidence="1">The sequence shown here is derived from an EMBL/GenBank/DDBJ whole genome shotgun (WGS) entry which is preliminary data.</text>
</comment>